<reference evidence="6" key="1">
    <citation type="journal article" date="2019" name="Int. J. Syst. Evol. Microbiol.">
        <title>The Global Catalogue of Microorganisms (GCM) 10K type strain sequencing project: providing services to taxonomists for standard genome sequencing and annotation.</title>
        <authorList>
            <consortium name="The Broad Institute Genomics Platform"/>
            <consortium name="The Broad Institute Genome Sequencing Center for Infectious Disease"/>
            <person name="Wu L."/>
            <person name="Ma J."/>
        </authorList>
    </citation>
    <scope>NUCLEOTIDE SEQUENCE [LARGE SCALE GENOMIC DNA]</scope>
    <source>
        <strain evidence="6">TBRC 7912</strain>
    </source>
</reference>
<proteinExistence type="predicted"/>
<protein>
    <submittedName>
        <fullName evidence="5">Helix-turn-helix domain-containing protein</fullName>
    </submittedName>
</protein>
<evidence type="ECO:0000259" key="4">
    <source>
        <dbReference type="PROSITE" id="PS01124"/>
    </source>
</evidence>
<keyword evidence="3" id="KW-0804">Transcription</keyword>
<dbReference type="Proteomes" id="UP001595698">
    <property type="component" value="Unassembled WGS sequence"/>
</dbReference>
<dbReference type="SMART" id="SM00342">
    <property type="entry name" value="HTH_ARAC"/>
    <property type="match status" value="1"/>
</dbReference>
<comment type="caution">
    <text evidence="5">The sequence shown here is derived from an EMBL/GenBank/DDBJ whole genome shotgun (WGS) entry which is preliminary data.</text>
</comment>
<evidence type="ECO:0000256" key="1">
    <source>
        <dbReference type="ARBA" id="ARBA00023015"/>
    </source>
</evidence>
<dbReference type="RefSeq" id="WP_386195748.1">
    <property type="nucleotide sequence ID" value="NZ_JBHSBC010000048.1"/>
</dbReference>
<dbReference type="InterPro" id="IPR009057">
    <property type="entry name" value="Homeodomain-like_sf"/>
</dbReference>
<evidence type="ECO:0000313" key="6">
    <source>
        <dbReference type="Proteomes" id="UP001595698"/>
    </source>
</evidence>
<dbReference type="PROSITE" id="PS01124">
    <property type="entry name" value="HTH_ARAC_FAMILY_2"/>
    <property type="match status" value="1"/>
</dbReference>
<organism evidence="5 6">
    <name type="scientific">Streptosporangium jomthongense</name>
    <dbReference type="NCBI Taxonomy" id="1193683"/>
    <lineage>
        <taxon>Bacteria</taxon>
        <taxon>Bacillati</taxon>
        <taxon>Actinomycetota</taxon>
        <taxon>Actinomycetes</taxon>
        <taxon>Streptosporangiales</taxon>
        <taxon>Streptosporangiaceae</taxon>
        <taxon>Streptosporangium</taxon>
    </lineage>
</organism>
<evidence type="ECO:0000256" key="3">
    <source>
        <dbReference type="ARBA" id="ARBA00023163"/>
    </source>
</evidence>
<keyword evidence="6" id="KW-1185">Reference proteome</keyword>
<dbReference type="Gene3D" id="1.10.10.60">
    <property type="entry name" value="Homeodomain-like"/>
    <property type="match status" value="1"/>
</dbReference>
<dbReference type="SUPFAM" id="SSF46689">
    <property type="entry name" value="Homeodomain-like"/>
    <property type="match status" value="1"/>
</dbReference>
<dbReference type="PANTHER" id="PTHR46796">
    <property type="entry name" value="HTH-TYPE TRANSCRIPTIONAL ACTIVATOR RHAS-RELATED"/>
    <property type="match status" value="1"/>
</dbReference>
<gene>
    <name evidence="5" type="ORF">ACFOYY_36215</name>
</gene>
<evidence type="ECO:0000256" key="2">
    <source>
        <dbReference type="ARBA" id="ARBA00023125"/>
    </source>
</evidence>
<dbReference type="EMBL" id="JBHSBC010000048">
    <property type="protein sequence ID" value="MFC3985620.1"/>
    <property type="molecule type" value="Genomic_DNA"/>
</dbReference>
<name>A0ABV8FCB6_9ACTN</name>
<feature type="domain" description="HTH araC/xylS-type" evidence="4">
    <location>
        <begin position="156"/>
        <end position="269"/>
    </location>
</feature>
<keyword evidence="1" id="KW-0805">Transcription regulation</keyword>
<keyword evidence="2" id="KW-0238">DNA-binding</keyword>
<sequence>MLSAVPLAVRPHFAVSTVTCRAHHTRWSEPDPGGAHRLVLVRRGRFRRWADGVEADLDPTMAYLAAPGEEERFAHPAGGDLCTSVAVSPRLWDGPWTGTTVYVDARVDLAHRRLLAAARGGDVDYALTEELLGLVAAATGHRQGRPANPADRALVAAAREAIVADHPDAAGLCPLAALLGASPYRLSRVFSREMGVSLTRYRNRVRVGRVIRRIENGEGGENRESDEGGEGTAHGLAALAADLGFADQAHLTRTVREHLGHTPTALRRLLGRRGRGQTAITR</sequence>
<dbReference type="InterPro" id="IPR018060">
    <property type="entry name" value="HTH_AraC"/>
</dbReference>
<evidence type="ECO:0000313" key="5">
    <source>
        <dbReference type="EMBL" id="MFC3985620.1"/>
    </source>
</evidence>
<accession>A0ABV8FCB6</accession>
<dbReference type="InterPro" id="IPR050204">
    <property type="entry name" value="AraC_XylS_family_regulators"/>
</dbReference>